<protein>
    <recommendedName>
        <fullName evidence="1">HD-GYP domain-containing protein</fullName>
    </recommendedName>
</protein>
<dbReference type="CDD" id="cd00077">
    <property type="entry name" value="HDc"/>
    <property type="match status" value="1"/>
</dbReference>
<organism evidence="2">
    <name type="scientific">Kuenenia stuttgartiensis</name>
    <dbReference type="NCBI Taxonomy" id="174633"/>
    <lineage>
        <taxon>Bacteria</taxon>
        <taxon>Pseudomonadati</taxon>
        <taxon>Planctomycetota</taxon>
        <taxon>Candidatus Brocadiia</taxon>
        <taxon>Candidatus Brocadiales</taxon>
        <taxon>Candidatus Brocadiaceae</taxon>
        <taxon>Candidatus Kuenenia</taxon>
    </lineage>
</organism>
<gene>
    <name evidence="3" type="ORF">KsCSTR_35860</name>
    <name evidence="4" type="ORF">KSMBR1_3445</name>
    <name evidence="2" type="ORF">kuste2482</name>
</gene>
<dbReference type="InterPro" id="IPR003607">
    <property type="entry name" value="HD/PDEase_dom"/>
</dbReference>
<evidence type="ECO:0000259" key="1">
    <source>
        <dbReference type="PROSITE" id="PS51832"/>
    </source>
</evidence>
<dbReference type="Pfam" id="PF13487">
    <property type="entry name" value="HD_5"/>
    <property type="match status" value="1"/>
</dbReference>
<dbReference type="InterPro" id="IPR037522">
    <property type="entry name" value="HD_GYP_dom"/>
</dbReference>
<dbReference type="AlphaFoldDB" id="Q1Q6N2"/>
<evidence type="ECO:0000313" key="5">
    <source>
        <dbReference type="Proteomes" id="UP000221734"/>
    </source>
</evidence>
<dbReference type="RefSeq" id="WP_099326445.1">
    <property type="nucleotide sequence ID" value="NZ_CP049055.1"/>
</dbReference>
<feature type="domain" description="HD-GYP" evidence="1">
    <location>
        <begin position="4"/>
        <end position="199"/>
    </location>
</feature>
<reference evidence="4" key="4">
    <citation type="submission" date="2017-10" db="EMBL/GenBank/DDBJ databases">
        <authorList>
            <person name="Banno H."/>
            <person name="Chua N.-H."/>
        </authorList>
    </citation>
    <scope>NUCLEOTIDE SEQUENCE [LARGE SCALE GENOMIC DNA]</scope>
    <source>
        <strain evidence="4">Kuenenia_mbr1_ru-nijmegen</strain>
    </source>
</reference>
<dbReference type="Proteomes" id="UP000501926">
    <property type="component" value="Chromosome"/>
</dbReference>
<dbReference type="KEGG" id="kst:KSMBR1_3445"/>
<dbReference type="PROSITE" id="PS51832">
    <property type="entry name" value="HD_GYP"/>
    <property type="match status" value="1"/>
</dbReference>
<dbReference type="EMBL" id="CT573071">
    <property type="protein sequence ID" value="CAJ73229.1"/>
    <property type="molecule type" value="Genomic_DNA"/>
</dbReference>
<sequence>MTRQKANIHEVIDIVVNILNARDPYTSIHSWRVAELSVMIANEMALPENEKEIIHIAAHLHDIGKIGICDKILNKPGKLTIEEKKEIQAHPRIGCNILKRLPLFGDISWIVLHHHERFDGLGYPEGIKGGGIPLASRIISVADAVDAIIAGRSYRRAKNIEECFGEIELHTGSQFCPTVISHMMKIQNEIEVVLNKLKTEEIKHYAFVGHEELMHSRRLI</sequence>
<dbReference type="PANTHER" id="PTHR45228">
    <property type="entry name" value="CYCLIC DI-GMP PHOSPHODIESTERASE TM_0186-RELATED"/>
    <property type="match status" value="1"/>
</dbReference>
<proteinExistence type="predicted"/>
<dbReference type="InterPro" id="IPR052020">
    <property type="entry name" value="Cyclic_di-GMP/3'3'-cGAMP_PDE"/>
</dbReference>
<dbReference type="SUPFAM" id="SSF109604">
    <property type="entry name" value="HD-domain/PDEase-like"/>
    <property type="match status" value="1"/>
</dbReference>
<reference evidence="3 6" key="5">
    <citation type="submission" date="2020-02" db="EMBL/GenBank/DDBJ databases">
        <title>Newly sequenced genome of strain CSTR1 showed variability in Candidatus Kuenenia stuttgartiensis genomes.</title>
        <authorList>
            <person name="Ding C."/>
            <person name="Adrian L."/>
        </authorList>
    </citation>
    <scope>NUCLEOTIDE SEQUENCE [LARGE SCALE GENOMIC DNA]</scope>
    <source>
        <strain evidence="3 6">CSTR1</strain>
    </source>
</reference>
<reference evidence="5" key="3">
    <citation type="submission" date="2017-10" db="EMBL/GenBank/DDBJ databases">
        <authorList>
            <person name="Frank J."/>
        </authorList>
    </citation>
    <scope>NUCLEOTIDE SEQUENCE [LARGE SCALE GENOMIC DNA]</scope>
</reference>
<dbReference type="EMBL" id="CP049055">
    <property type="protein sequence ID" value="QII12965.1"/>
    <property type="molecule type" value="Genomic_DNA"/>
</dbReference>
<reference evidence="2" key="2">
    <citation type="submission" date="2006-01" db="EMBL/GenBank/DDBJ databases">
        <authorList>
            <person name="Genoscope"/>
        </authorList>
    </citation>
    <scope>NUCLEOTIDE SEQUENCE</scope>
</reference>
<keyword evidence="5" id="KW-1185">Reference proteome</keyword>
<evidence type="ECO:0000313" key="3">
    <source>
        <dbReference type="EMBL" id="QII12965.1"/>
    </source>
</evidence>
<dbReference type="SMART" id="SM00471">
    <property type="entry name" value="HDc"/>
    <property type="match status" value="1"/>
</dbReference>
<dbReference type="Gene3D" id="1.10.3210.10">
    <property type="entry name" value="Hypothetical protein af1432"/>
    <property type="match status" value="1"/>
</dbReference>
<dbReference type="PANTHER" id="PTHR45228:SF4">
    <property type="entry name" value="LIPOPROTEIN"/>
    <property type="match status" value="1"/>
</dbReference>
<evidence type="ECO:0000313" key="2">
    <source>
        <dbReference type="EMBL" id="CAJ73229.1"/>
    </source>
</evidence>
<dbReference type="OrthoDB" id="9804747at2"/>
<reference evidence="2" key="1">
    <citation type="journal article" date="2006" name="Nature">
        <title>Deciphering the evolution and metabolism of an anammox bacterium from a community genome.</title>
        <authorList>
            <person name="Strous M."/>
            <person name="Pelletier E."/>
            <person name="Mangenot S."/>
            <person name="Rattei T."/>
            <person name="Lehner A."/>
            <person name="Taylor M.W."/>
            <person name="Horn M."/>
            <person name="Daims H."/>
            <person name="Bartol-Mavel D."/>
            <person name="Wincker P."/>
            <person name="Barbe V."/>
            <person name="Fonknechten N."/>
            <person name="Vallenet D."/>
            <person name="Segurens B."/>
            <person name="Schenowitz-Truong C."/>
            <person name="Medigue C."/>
            <person name="Collingro A."/>
            <person name="Snel B."/>
            <person name="Dutilh B.E."/>
            <person name="OpDenCamp H.J.M."/>
            <person name="vanDerDrift C."/>
            <person name="Cirpus I."/>
            <person name="vanDePas-Schoonen K.T."/>
            <person name="Harhangi H.R."/>
            <person name="vanNiftrik L."/>
            <person name="Schmid M."/>
            <person name="Keltjens J."/>
            <person name="vanDeVossenberg J."/>
            <person name="Kartal B."/>
            <person name="Meier H."/>
            <person name="Frishman D."/>
            <person name="Huynen M.A."/>
            <person name="Mewes H."/>
            <person name="Weissenbach J."/>
            <person name="Jetten M.S.M."/>
            <person name="Wagner M."/>
            <person name="LePaslier D."/>
        </authorList>
    </citation>
    <scope>NUCLEOTIDE SEQUENCE</scope>
</reference>
<name>Q1Q6N2_KUEST</name>
<evidence type="ECO:0000313" key="6">
    <source>
        <dbReference type="Proteomes" id="UP000501926"/>
    </source>
</evidence>
<evidence type="ECO:0000313" key="4">
    <source>
        <dbReference type="EMBL" id="SOH05919.1"/>
    </source>
</evidence>
<accession>Q1Q6N2</accession>
<dbReference type="EMBL" id="LT934425">
    <property type="protein sequence ID" value="SOH05919.1"/>
    <property type="molecule type" value="Genomic_DNA"/>
</dbReference>
<dbReference type="Proteomes" id="UP000221734">
    <property type="component" value="Chromosome Kuenenia_stuttgartiensis_MBR1"/>
</dbReference>